<dbReference type="RefSeq" id="WP_191298410.1">
    <property type="nucleotide sequence ID" value="NZ_BNAR01000004.1"/>
</dbReference>
<evidence type="ECO:0000256" key="1">
    <source>
        <dbReference type="SAM" id="Phobius"/>
    </source>
</evidence>
<name>A0ABQ3ME81_9PSEU</name>
<gene>
    <name evidence="2" type="ORF">GCM10017774_28660</name>
</gene>
<comment type="caution">
    <text evidence="2">The sequence shown here is derived from an EMBL/GenBank/DDBJ whole genome shotgun (WGS) entry which is preliminary data.</text>
</comment>
<sequence length="312" mass="35073">MRRVWGMLPFVLVGVALLLAPATAGLAWWNLVVQVVLFTAAAAIPGHLTRHVSYVDVAWPWGLVGIGLVTVLTSGPLTATTVAIAAVYLVMGARMGLWSLVLTVKHGWWRPGSPKAELPRYQYQRRRWERQGFRSEAWSVQYEIWLQGLANASVLAVPAFLVAADHDRQLSFWSVAALVLWAASYVLESVADRQKQRFAARGRRETCDQGLWGYSRHPNYFFQWMQWNSLALLALPSLFARFQDTTPLVAAVLALGLFFASWTLYVTLTKHTGARPAEYYSLRKRPDYAQYQATTNMFFPGPRKTAHVSASD</sequence>
<keyword evidence="1" id="KW-0472">Membrane</keyword>
<evidence type="ECO:0000313" key="2">
    <source>
        <dbReference type="EMBL" id="GHH38555.1"/>
    </source>
</evidence>
<proteinExistence type="predicted"/>
<reference evidence="3" key="1">
    <citation type="journal article" date="2019" name="Int. J. Syst. Evol. Microbiol.">
        <title>The Global Catalogue of Microorganisms (GCM) 10K type strain sequencing project: providing services to taxonomists for standard genome sequencing and annotation.</title>
        <authorList>
            <consortium name="The Broad Institute Genomics Platform"/>
            <consortium name="The Broad Institute Genome Sequencing Center for Infectious Disease"/>
            <person name="Wu L."/>
            <person name="Ma J."/>
        </authorList>
    </citation>
    <scope>NUCLEOTIDE SEQUENCE [LARGE SCALE GENOMIC DNA]</scope>
    <source>
        <strain evidence="3">CGMCC 4.7367</strain>
    </source>
</reference>
<protein>
    <submittedName>
        <fullName evidence="2">Membrane protein</fullName>
    </submittedName>
</protein>
<dbReference type="Gene3D" id="1.20.120.1630">
    <property type="match status" value="1"/>
</dbReference>
<dbReference type="PANTHER" id="PTHR32251:SF17">
    <property type="entry name" value="STEROID 5-ALPHA REDUCTASE C-TERMINAL DOMAIN-CONTAINING PROTEIN"/>
    <property type="match status" value="1"/>
</dbReference>
<keyword evidence="1" id="KW-0812">Transmembrane</keyword>
<feature type="transmembrane region" description="Helical" evidence="1">
    <location>
        <begin position="248"/>
        <end position="268"/>
    </location>
</feature>
<dbReference type="InterPro" id="IPR010721">
    <property type="entry name" value="UstE-like"/>
</dbReference>
<evidence type="ECO:0000313" key="3">
    <source>
        <dbReference type="Proteomes" id="UP000605568"/>
    </source>
</evidence>
<dbReference type="Proteomes" id="UP000605568">
    <property type="component" value="Unassembled WGS sequence"/>
</dbReference>
<organism evidence="2 3">
    <name type="scientific">Lentzea cavernae</name>
    <dbReference type="NCBI Taxonomy" id="2020703"/>
    <lineage>
        <taxon>Bacteria</taxon>
        <taxon>Bacillati</taxon>
        <taxon>Actinomycetota</taxon>
        <taxon>Actinomycetes</taxon>
        <taxon>Pseudonocardiales</taxon>
        <taxon>Pseudonocardiaceae</taxon>
        <taxon>Lentzea</taxon>
    </lineage>
</organism>
<dbReference type="Pfam" id="PF06966">
    <property type="entry name" value="DUF1295"/>
    <property type="match status" value="1"/>
</dbReference>
<dbReference type="EMBL" id="BNAR01000004">
    <property type="protein sequence ID" value="GHH38555.1"/>
    <property type="molecule type" value="Genomic_DNA"/>
</dbReference>
<feature type="transmembrane region" description="Helical" evidence="1">
    <location>
        <begin position="144"/>
        <end position="164"/>
    </location>
</feature>
<keyword evidence="3" id="KW-1185">Reference proteome</keyword>
<feature type="transmembrane region" description="Helical" evidence="1">
    <location>
        <begin position="170"/>
        <end position="187"/>
    </location>
</feature>
<feature type="transmembrane region" description="Helical" evidence="1">
    <location>
        <begin position="58"/>
        <end position="91"/>
    </location>
</feature>
<accession>A0ABQ3ME81</accession>
<dbReference type="PANTHER" id="PTHR32251">
    <property type="entry name" value="3-OXO-5-ALPHA-STEROID 4-DEHYDROGENASE"/>
    <property type="match status" value="1"/>
</dbReference>
<keyword evidence="1" id="KW-1133">Transmembrane helix</keyword>